<organism evidence="2 3">
    <name type="scientific">Catharus ustulatus</name>
    <name type="common">Russet-backed thrush</name>
    <name type="synonym">Hylocichla ustulatus</name>
    <dbReference type="NCBI Taxonomy" id="91951"/>
    <lineage>
        <taxon>Eukaryota</taxon>
        <taxon>Metazoa</taxon>
        <taxon>Chordata</taxon>
        <taxon>Craniata</taxon>
        <taxon>Vertebrata</taxon>
        <taxon>Euteleostomi</taxon>
        <taxon>Archelosauria</taxon>
        <taxon>Archosauria</taxon>
        <taxon>Dinosauria</taxon>
        <taxon>Saurischia</taxon>
        <taxon>Theropoda</taxon>
        <taxon>Coelurosauria</taxon>
        <taxon>Aves</taxon>
        <taxon>Neognathae</taxon>
        <taxon>Neoaves</taxon>
        <taxon>Telluraves</taxon>
        <taxon>Australaves</taxon>
        <taxon>Passeriformes</taxon>
        <taxon>Turdidae</taxon>
        <taxon>Catharus</taxon>
    </lineage>
</organism>
<keyword evidence="1" id="KW-0812">Transmembrane</keyword>
<dbReference type="Ensembl" id="ENSCUST00005005321.1">
    <property type="protein sequence ID" value="ENSCUSP00005005112.1"/>
    <property type="gene ID" value="ENSCUSG00005003280.1"/>
</dbReference>
<dbReference type="GO" id="GO:0000150">
    <property type="term" value="F:DNA strand exchange activity"/>
    <property type="evidence" value="ECO:0007669"/>
    <property type="project" value="TreeGrafter"/>
</dbReference>
<dbReference type="GO" id="GO:0070192">
    <property type="term" value="P:chromosome organization involved in meiotic cell cycle"/>
    <property type="evidence" value="ECO:0007669"/>
    <property type="project" value="TreeGrafter"/>
</dbReference>
<sequence>SAQGRGLERASTVSLFLLPPSNEAQIAVMGRGWKKLDFTVEAVNYAPEKELLNIKGISENQTVPMGFTTATEFHQQWSEIIQITTGSKGLGKLLQGQHFIISLYWLSSVIGVEFSMSLIFAWNHVKQVLVG</sequence>
<name>A0A8C3TXH7_CATUS</name>
<dbReference type="GO" id="GO:0003690">
    <property type="term" value="F:double-stranded DNA binding"/>
    <property type="evidence" value="ECO:0007669"/>
    <property type="project" value="TreeGrafter"/>
</dbReference>
<dbReference type="GO" id="GO:0003697">
    <property type="term" value="F:single-stranded DNA binding"/>
    <property type="evidence" value="ECO:0007669"/>
    <property type="project" value="TreeGrafter"/>
</dbReference>
<protein>
    <submittedName>
        <fullName evidence="2">Uncharacterized protein</fullName>
    </submittedName>
</protein>
<reference evidence="2" key="3">
    <citation type="submission" date="2025-09" db="UniProtKB">
        <authorList>
            <consortium name="Ensembl"/>
        </authorList>
    </citation>
    <scope>IDENTIFICATION</scope>
</reference>
<dbReference type="Gene3D" id="1.10.150.20">
    <property type="entry name" value="5' to 3' exonuclease, C-terminal subdomain"/>
    <property type="match status" value="1"/>
</dbReference>
<evidence type="ECO:0000313" key="2">
    <source>
        <dbReference type="Ensembl" id="ENSCUSP00005005112.1"/>
    </source>
</evidence>
<dbReference type="GO" id="GO:0007131">
    <property type="term" value="P:reciprocal meiotic recombination"/>
    <property type="evidence" value="ECO:0007669"/>
    <property type="project" value="TreeGrafter"/>
</dbReference>
<reference evidence="2" key="2">
    <citation type="submission" date="2025-08" db="UniProtKB">
        <authorList>
            <consortium name="Ensembl"/>
        </authorList>
    </citation>
    <scope>IDENTIFICATION</scope>
</reference>
<reference evidence="2" key="1">
    <citation type="submission" date="2020-10" db="EMBL/GenBank/DDBJ databases">
        <title>Catharus ustulatus (Swainson's thrush) genome, bCatUst1, primary haplotype v2.</title>
        <authorList>
            <person name="Delmore K."/>
            <person name="Vafadar M."/>
            <person name="Formenti G."/>
            <person name="Chow W."/>
            <person name="Pelan S."/>
            <person name="Howe K."/>
            <person name="Rhie A."/>
            <person name="Mountcastle J."/>
            <person name="Haase B."/>
            <person name="Fedrigo O."/>
            <person name="Jarvis E.D."/>
        </authorList>
    </citation>
    <scope>NUCLEOTIDE SEQUENCE [LARGE SCALE GENOMIC DNA]</scope>
</reference>
<keyword evidence="3" id="KW-1185">Reference proteome</keyword>
<keyword evidence="1" id="KW-1133">Transmembrane helix</keyword>
<keyword evidence="1" id="KW-0472">Membrane</keyword>
<dbReference type="GO" id="GO:0000730">
    <property type="term" value="P:DNA recombinase assembly"/>
    <property type="evidence" value="ECO:0007669"/>
    <property type="project" value="TreeGrafter"/>
</dbReference>
<dbReference type="AlphaFoldDB" id="A0A8C3TXH7"/>
<dbReference type="PANTHER" id="PTHR22942:SF39">
    <property type="entry name" value="DNA REPAIR PROTEIN RAD51 HOMOLOG 1"/>
    <property type="match status" value="1"/>
</dbReference>
<dbReference type="Proteomes" id="UP000694563">
    <property type="component" value="Chromosome 4"/>
</dbReference>
<feature type="transmembrane region" description="Helical" evidence="1">
    <location>
        <begin position="99"/>
        <end position="122"/>
    </location>
</feature>
<evidence type="ECO:0000313" key="3">
    <source>
        <dbReference type="Proteomes" id="UP000694563"/>
    </source>
</evidence>
<accession>A0A8C3TXH7</accession>
<dbReference type="GO" id="GO:0006312">
    <property type="term" value="P:mitotic recombination"/>
    <property type="evidence" value="ECO:0007669"/>
    <property type="project" value="TreeGrafter"/>
</dbReference>
<dbReference type="GO" id="GO:0008094">
    <property type="term" value="F:ATP-dependent activity, acting on DNA"/>
    <property type="evidence" value="ECO:0007669"/>
    <property type="project" value="TreeGrafter"/>
</dbReference>
<evidence type="ECO:0000256" key="1">
    <source>
        <dbReference type="SAM" id="Phobius"/>
    </source>
</evidence>
<dbReference type="GO" id="GO:0000794">
    <property type="term" value="C:condensed nuclear chromosome"/>
    <property type="evidence" value="ECO:0007669"/>
    <property type="project" value="TreeGrafter"/>
</dbReference>
<proteinExistence type="predicted"/>
<dbReference type="GO" id="GO:0042148">
    <property type="term" value="P:DNA strand invasion"/>
    <property type="evidence" value="ECO:0007669"/>
    <property type="project" value="TreeGrafter"/>
</dbReference>
<dbReference type="PANTHER" id="PTHR22942">
    <property type="entry name" value="RECA/RAD51/RADA DNA STRAND-PAIRING FAMILY MEMBER"/>
    <property type="match status" value="1"/>
</dbReference>